<reference evidence="2" key="1">
    <citation type="submission" date="2021-02" db="EMBL/GenBank/DDBJ databases">
        <title>PHA producing bacteria isolated from coastal sediment in Guangdong, Shenzhen.</title>
        <authorList>
            <person name="Zheng W."/>
            <person name="Yu S."/>
            <person name="Huang Y."/>
        </authorList>
    </citation>
    <scope>NUCLEOTIDE SEQUENCE</scope>
    <source>
        <strain evidence="2">TN14-10</strain>
    </source>
</reference>
<evidence type="ECO:0000256" key="1">
    <source>
        <dbReference type="SAM" id="SignalP"/>
    </source>
</evidence>
<dbReference type="EMBL" id="JAFKCZ010000013">
    <property type="protein sequence ID" value="MBN7798228.1"/>
    <property type="molecule type" value="Genomic_DNA"/>
</dbReference>
<evidence type="ECO:0000313" key="2">
    <source>
        <dbReference type="EMBL" id="MBN7798228.1"/>
    </source>
</evidence>
<protein>
    <recommendedName>
        <fullName evidence="4">TIGR02001 family outer membrane protein</fullName>
    </recommendedName>
</protein>
<dbReference type="Proteomes" id="UP000664303">
    <property type="component" value="Unassembled WGS sequence"/>
</dbReference>
<comment type="caution">
    <text evidence="2">The sequence shown here is derived from an EMBL/GenBank/DDBJ whole genome shotgun (WGS) entry which is preliminary data.</text>
</comment>
<gene>
    <name evidence="2" type="ORF">JYP50_16585</name>
</gene>
<keyword evidence="1" id="KW-0732">Signal</keyword>
<dbReference type="AlphaFoldDB" id="A0A939INK8"/>
<feature type="chain" id="PRO_5037689739" description="TIGR02001 family outer membrane protein" evidence="1">
    <location>
        <begin position="25"/>
        <end position="239"/>
    </location>
</feature>
<evidence type="ECO:0008006" key="4">
    <source>
        <dbReference type="Google" id="ProtNLM"/>
    </source>
</evidence>
<dbReference type="RefSeq" id="WP_206561679.1">
    <property type="nucleotide sequence ID" value="NZ_JAFKCZ010000013.1"/>
</dbReference>
<proteinExistence type="predicted"/>
<name>A0A939INK8_9GAMM</name>
<keyword evidence="3" id="KW-1185">Reference proteome</keyword>
<evidence type="ECO:0000313" key="3">
    <source>
        <dbReference type="Proteomes" id="UP000664303"/>
    </source>
</evidence>
<accession>A0A939INK8</accession>
<feature type="signal peptide" evidence="1">
    <location>
        <begin position="1"/>
        <end position="24"/>
    </location>
</feature>
<sequence length="239" mass="26192">MSYKKLLPATVAASLLAGASSAMAEPEISANVALTSDYRFRGISQSNEDIALQGGFDLAFDSGIYIGTWGSTVDFDSNDGFDGSLELDYYVGWSMETESGVGVDVGYLYYDYPGDEGAEGDYQEVYGSVSFWDVTLGMAYSDDYYGETEKFFYYYGDYSLGLGENLSLDFHVGYNDLDEDGGFLATDEGSYIDYSVGLTYSFLAVDWSLAYVGTDLDEEDVFGTEWGDDTVVFTVSKSM</sequence>
<dbReference type="Pfam" id="PF09694">
    <property type="entry name" value="Gcw_chp"/>
    <property type="match status" value="1"/>
</dbReference>
<dbReference type="NCBIfam" id="TIGR02001">
    <property type="entry name" value="gcw_chp"/>
    <property type="match status" value="1"/>
</dbReference>
<dbReference type="InterPro" id="IPR010239">
    <property type="entry name" value="CHP02001"/>
</dbReference>
<organism evidence="2 3">
    <name type="scientific">Parahaliea mediterranea</name>
    <dbReference type="NCBI Taxonomy" id="651086"/>
    <lineage>
        <taxon>Bacteria</taxon>
        <taxon>Pseudomonadati</taxon>
        <taxon>Pseudomonadota</taxon>
        <taxon>Gammaproteobacteria</taxon>
        <taxon>Cellvibrionales</taxon>
        <taxon>Halieaceae</taxon>
        <taxon>Parahaliea</taxon>
    </lineage>
</organism>